<keyword evidence="5" id="KW-1185">Reference proteome</keyword>
<evidence type="ECO:0000256" key="3">
    <source>
        <dbReference type="SAM" id="SignalP"/>
    </source>
</evidence>
<evidence type="ECO:0000256" key="2">
    <source>
        <dbReference type="SAM" id="Phobius"/>
    </source>
</evidence>
<dbReference type="AlphaFoldDB" id="A0AAJ0FQF3"/>
<reference evidence="4" key="1">
    <citation type="submission" date="2023-06" db="EMBL/GenBank/DDBJ databases">
        <title>Genome-scale phylogeny and comparative genomics of the fungal order Sordariales.</title>
        <authorList>
            <consortium name="Lawrence Berkeley National Laboratory"/>
            <person name="Hensen N."/>
            <person name="Bonometti L."/>
            <person name="Westerberg I."/>
            <person name="Brannstrom I.O."/>
            <person name="Guillou S."/>
            <person name="Cros-Aarteil S."/>
            <person name="Calhoun S."/>
            <person name="Haridas S."/>
            <person name="Kuo A."/>
            <person name="Mondo S."/>
            <person name="Pangilinan J."/>
            <person name="Riley R."/>
            <person name="Labutti K."/>
            <person name="Andreopoulos B."/>
            <person name="Lipzen A."/>
            <person name="Chen C."/>
            <person name="Yanf M."/>
            <person name="Daum C."/>
            <person name="Ng V."/>
            <person name="Clum A."/>
            <person name="Steindorff A."/>
            <person name="Ohm R."/>
            <person name="Martin F."/>
            <person name="Silar P."/>
            <person name="Natvig D."/>
            <person name="Lalanne C."/>
            <person name="Gautier V."/>
            <person name="Ament-Velasquez S.L."/>
            <person name="Kruys A."/>
            <person name="Hutchinson M.I."/>
            <person name="Powell A.J."/>
            <person name="Barry K."/>
            <person name="Miller A.N."/>
            <person name="Grigoriev I.V."/>
            <person name="Debuchy R."/>
            <person name="Gladieux P."/>
            <person name="Thoren M.H."/>
            <person name="Johannesson H."/>
        </authorList>
    </citation>
    <scope>NUCLEOTIDE SEQUENCE</scope>
    <source>
        <strain evidence="4">8032-3</strain>
    </source>
</reference>
<organism evidence="4 5">
    <name type="scientific">Phialemonium atrogriseum</name>
    <dbReference type="NCBI Taxonomy" id="1093897"/>
    <lineage>
        <taxon>Eukaryota</taxon>
        <taxon>Fungi</taxon>
        <taxon>Dikarya</taxon>
        <taxon>Ascomycota</taxon>
        <taxon>Pezizomycotina</taxon>
        <taxon>Sordariomycetes</taxon>
        <taxon>Sordariomycetidae</taxon>
        <taxon>Cephalothecales</taxon>
        <taxon>Cephalothecaceae</taxon>
        <taxon>Phialemonium</taxon>
    </lineage>
</organism>
<gene>
    <name evidence="4" type="ORF">QBC33DRAFT_597861</name>
</gene>
<sequence>MAPKYWLGHVLLLVSSWGQQCRADFTTTFEDVTQGSVLALAWGDVDPDSLPLIIGVSLINKTEDGSAYGVKINISTTVTDSSFLWPNVPYPVAYIPTAMYQVEVRPSHWKGDQQPVLARSPFFTIGPSHPEGQPGTSPSPDDPQPTQPGSSPHPNRRLAVALAVGIGLPSLVAGVLVGWCVRRRRRRAAEALRRRRRMEFVIN</sequence>
<keyword evidence="2" id="KW-0472">Membrane</keyword>
<dbReference type="RefSeq" id="XP_060287392.1">
    <property type="nucleotide sequence ID" value="XM_060431946.1"/>
</dbReference>
<name>A0AAJ0FQF3_9PEZI</name>
<evidence type="ECO:0000313" key="5">
    <source>
        <dbReference type="Proteomes" id="UP001244011"/>
    </source>
</evidence>
<protein>
    <submittedName>
        <fullName evidence="4">Uncharacterized protein</fullName>
    </submittedName>
</protein>
<feature type="region of interest" description="Disordered" evidence="1">
    <location>
        <begin position="120"/>
        <end position="155"/>
    </location>
</feature>
<dbReference type="Proteomes" id="UP001244011">
    <property type="component" value="Unassembled WGS sequence"/>
</dbReference>
<dbReference type="GeneID" id="85315133"/>
<proteinExistence type="predicted"/>
<keyword evidence="2" id="KW-1133">Transmembrane helix</keyword>
<feature type="chain" id="PRO_5042539520" evidence="3">
    <location>
        <begin position="24"/>
        <end position="203"/>
    </location>
</feature>
<accession>A0AAJ0FQF3</accession>
<keyword evidence="2" id="KW-0812">Transmembrane</keyword>
<evidence type="ECO:0000313" key="4">
    <source>
        <dbReference type="EMBL" id="KAK1771179.1"/>
    </source>
</evidence>
<evidence type="ECO:0000256" key="1">
    <source>
        <dbReference type="SAM" id="MobiDB-lite"/>
    </source>
</evidence>
<keyword evidence="3" id="KW-0732">Signal</keyword>
<feature type="transmembrane region" description="Helical" evidence="2">
    <location>
        <begin position="158"/>
        <end position="181"/>
    </location>
</feature>
<comment type="caution">
    <text evidence="4">The sequence shown here is derived from an EMBL/GenBank/DDBJ whole genome shotgun (WGS) entry which is preliminary data.</text>
</comment>
<feature type="signal peptide" evidence="3">
    <location>
        <begin position="1"/>
        <end position="23"/>
    </location>
</feature>
<dbReference type="EMBL" id="MU838999">
    <property type="protein sequence ID" value="KAK1771179.1"/>
    <property type="molecule type" value="Genomic_DNA"/>
</dbReference>